<proteinExistence type="predicted"/>
<comment type="caution">
    <text evidence="2">The sequence shown here is derived from an EMBL/GenBank/DDBJ whole genome shotgun (WGS) entry which is preliminary data.</text>
</comment>
<gene>
    <name evidence="2" type="ORF">T01_15805</name>
</gene>
<keyword evidence="3" id="KW-1185">Reference proteome</keyword>
<evidence type="ECO:0000256" key="1">
    <source>
        <dbReference type="SAM" id="MobiDB-lite"/>
    </source>
</evidence>
<dbReference type="Proteomes" id="UP000054776">
    <property type="component" value="Unassembled WGS sequence"/>
</dbReference>
<name>A0A0V1C1Y0_TRISP</name>
<feature type="compositionally biased region" description="Basic and acidic residues" evidence="1">
    <location>
        <begin position="74"/>
        <end position="97"/>
    </location>
</feature>
<dbReference type="AlphaFoldDB" id="A0A0V1C1Y0"/>
<dbReference type="EMBL" id="JYDH01000001">
    <property type="protein sequence ID" value="KRY43337.1"/>
    <property type="molecule type" value="Genomic_DNA"/>
</dbReference>
<reference evidence="2 3" key="1">
    <citation type="submission" date="2015-01" db="EMBL/GenBank/DDBJ databases">
        <title>Evolution of Trichinella species and genotypes.</title>
        <authorList>
            <person name="Korhonen P.K."/>
            <person name="Edoardo P."/>
            <person name="Giuseppe L.R."/>
            <person name="Gasser R.B."/>
        </authorList>
    </citation>
    <scope>NUCLEOTIDE SEQUENCE [LARGE SCALE GENOMIC DNA]</scope>
    <source>
        <strain evidence="2">ISS3</strain>
    </source>
</reference>
<protein>
    <submittedName>
        <fullName evidence="2">Uncharacterized protein</fullName>
    </submittedName>
</protein>
<feature type="region of interest" description="Disordered" evidence="1">
    <location>
        <begin position="65"/>
        <end position="97"/>
    </location>
</feature>
<dbReference type="InParanoid" id="A0A0V1C1Y0"/>
<organism evidence="2 3">
    <name type="scientific">Trichinella spiralis</name>
    <name type="common">Trichina worm</name>
    <dbReference type="NCBI Taxonomy" id="6334"/>
    <lineage>
        <taxon>Eukaryota</taxon>
        <taxon>Metazoa</taxon>
        <taxon>Ecdysozoa</taxon>
        <taxon>Nematoda</taxon>
        <taxon>Enoplea</taxon>
        <taxon>Dorylaimia</taxon>
        <taxon>Trichinellida</taxon>
        <taxon>Trichinellidae</taxon>
        <taxon>Trichinella</taxon>
    </lineage>
</organism>
<evidence type="ECO:0000313" key="2">
    <source>
        <dbReference type="EMBL" id="KRY43337.1"/>
    </source>
</evidence>
<dbReference type="OrthoDB" id="10409870at2759"/>
<accession>A0A0V1C1Y0</accession>
<sequence>MISLCKCNVSGVYAVPSMLVIWPVGKTAAALQAVCFYALQDVGRLSLVVEAGKQLVLSFVSSSTRQHNNTSSRNEGRGAAEQSKRNKDRRVTTAKETRVHKNERTFSFQAEEVYLAGLLFGACIDAFSKQSGASYYYFETKH</sequence>
<evidence type="ECO:0000313" key="3">
    <source>
        <dbReference type="Proteomes" id="UP000054776"/>
    </source>
</evidence>